<evidence type="ECO:0000313" key="3">
    <source>
        <dbReference type="Proteomes" id="UP001331761"/>
    </source>
</evidence>
<feature type="transmembrane region" description="Helical" evidence="1">
    <location>
        <begin position="259"/>
        <end position="285"/>
    </location>
</feature>
<protein>
    <submittedName>
        <fullName evidence="2">Uncharacterized protein</fullName>
    </submittedName>
</protein>
<keyword evidence="3" id="KW-1185">Reference proteome</keyword>
<evidence type="ECO:0000313" key="2">
    <source>
        <dbReference type="EMBL" id="KAK5964620.1"/>
    </source>
</evidence>
<organism evidence="2 3">
    <name type="scientific">Trichostrongylus colubriformis</name>
    <name type="common">Black scour worm</name>
    <dbReference type="NCBI Taxonomy" id="6319"/>
    <lineage>
        <taxon>Eukaryota</taxon>
        <taxon>Metazoa</taxon>
        <taxon>Ecdysozoa</taxon>
        <taxon>Nematoda</taxon>
        <taxon>Chromadorea</taxon>
        <taxon>Rhabditida</taxon>
        <taxon>Rhabditina</taxon>
        <taxon>Rhabditomorpha</taxon>
        <taxon>Strongyloidea</taxon>
        <taxon>Trichostrongylidae</taxon>
        <taxon>Trichostrongylus</taxon>
    </lineage>
</organism>
<reference evidence="2 3" key="1">
    <citation type="submission" date="2019-10" db="EMBL/GenBank/DDBJ databases">
        <title>Assembly and Annotation for the nematode Trichostrongylus colubriformis.</title>
        <authorList>
            <person name="Martin J."/>
        </authorList>
    </citation>
    <scope>NUCLEOTIDE SEQUENCE [LARGE SCALE GENOMIC DNA]</scope>
    <source>
        <strain evidence="2">G859</strain>
        <tissue evidence="2">Whole worm</tissue>
    </source>
</reference>
<dbReference type="AlphaFoldDB" id="A0AAN8EP65"/>
<comment type="caution">
    <text evidence="2">The sequence shown here is derived from an EMBL/GenBank/DDBJ whole genome shotgun (WGS) entry which is preliminary data.</text>
</comment>
<keyword evidence="1" id="KW-1133">Transmembrane helix</keyword>
<feature type="transmembrane region" description="Helical" evidence="1">
    <location>
        <begin position="140"/>
        <end position="163"/>
    </location>
</feature>
<feature type="transmembrane region" description="Helical" evidence="1">
    <location>
        <begin position="175"/>
        <end position="198"/>
    </location>
</feature>
<feature type="transmembrane region" description="Helical" evidence="1">
    <location>
        <begin position="61"/>
        <end position="82"/>
    </location>
</feature>
<feature type="transmembrane region" description="Helical" evidence="1">
    <location>
        <begin position="94"/>
        <end position="120"/>
    </location>
</feature>
<sequence length="366" mass="42377">MSWYWSLSTAASDLEIEIPTASTDLETDMPKMSDLHNLDDALSYPICTEWFCALYFTPLQIFLLFLLIGRVILIIIILLLGLKMEKDFMRSITTAIFIPIAFTEIFNIYSEIVAYISLFAGSEEQYNYIYITFLEWTHSLLYVIYDYVHYNVLIMLILLLYCCRLAYQAEERIKAFPLNMICVVAQIIPFFLCVVYYISDGTTDIALRVLSISSRVVMIVGFVILNGQILTSFLLLGRELPYTHANSTDMQFRDARSRLAWTLVYLILPYLAFIPFLVNSFVWLISFNGSADPNTKIVMSICEMIEFIIQFHRPLFMSVITVAFLPPYRRAMLLTVFCCGCCPKIHIDPLPRKPTDMSLMYRYADF</sequence>
<dbReference type="EMBL" id="WIXE01025561">
    <property type="protein sequence ID" value="KAK5964620.1"/>
    <property type="molecule type" value="Genomic_DNA"/>
</dbReference>
<accession>A0AAN8EP65</accession>
<evidence type="ECO:0000256" key="1">
    <source>
        <dbReference type="SAM" id="Phobius"/>
    </source>
</evidence>
<dbReference type="Proteomes" id="UP001331761">
    <property type="component" value="Unassembled WGS sequence"/>
</dbReference>
<gene>
    <name evidence="2" type="ORF">GCK32_008087</name>
</gene>
<keyword evidence="1" id="KW-0812">Transmembrane</keyword>
<proteinExistence type="predicted"/>
<feature type="transmembrane region" description="Helical" evidence="1">
    <location>
        <begin position="218"/>
        <end position="238"/>
    </location>
</feature>
<keyword evidence="1" id="KW-0472">Membrane</keyword>
<name>A0AAN8EP65_TRICO</name>